<dbReference type="SMART" id="SM00347">
    <property type="entry name" value="HTH_MARR"/>
    <property type="match status" value="1"/>
</dbReference>
<proteinExistence type="predicted"/>
<name>A0A0F5FQT1_9HYPH</name>
<dbReference type="Pfam" id="PF12802">
    <property type="entry name" value="MarR_2"/>
    <property type="match status" value="1"/>
</dbReference>
<protein>
    <recommendedName>
        <fullName evidence="1">HTH marR-type domain-containing protein</fullName>
    </recommendedName>
</protein>
<reference evidence="2 3" key="1">
    <citation type="submission" date="2015-03" db="EMBL/GenBank/DDBJ databases">
        <authorList>
            <person name="Hassan Y.I."/>
            <person name="Lepp D."/>
            <person name="Li X.-Z."/>
            <person name="Zhou T."/>
        </authorList>
    </citation>
    <scope>NUCLEOTIDE SEQUENCE [LARGE SCALE GENOMIC DNA]</scope>
    <source>
        <strain evidence="2 3">BD-c194</strain>
    </source>
</reference>
<evidence type="ECO:0000313" key="3">
    <source>
        <dbReference type="Proteomes" id="UP000033632"/>
    </source>
</evidence>
<feature type="domain" description="HTH marR-type" evidence="1">
    <location>
        <begin position="6"/>
        <end position="140"/>
    </location>
</feature>
<dbReference type="InterPro" id="IPR011991">
    <property type="entry name" value="ArsR-like_HTH"/>
</dbReference>
<organism evidence="2 3">
    <name type="scientific">Devosia geojensis</name>
    <dbReference type="NCBI Taxonomy" id="443610"/>
    <lineage>
        <taxon>Bacteria</taxon>
        <taxon>Pseudomonadati</taxon>
        <taxon>Pseudomonadota</taxon>
        <taxon>Alphaproteobacteria</taxon>
        <taxon>Hyphomicrobiales</taxon>
        <taxon>Devosiaceae</taxon>
        <taxon>Devosia</taxon>
    </lineage>
</organism>
<dbReference type="CDD" id="cd00090">
    <property type="entry name" value="HTH_ARSR"/>
    <property type="match status" value="1"/>
</dbReference>
<dbReference type="InterPro" id="IPR036388">
    <property type="entry name" value="WH-like_DNA-bd_sf"/>
</dbReference>
<dbReference type="STRING" id="443610.VE25_17410"/>
<evidence type="ECO:0000313" key="2">
    <source>
        <dbReference type="EMBL" id="KKB10517.1"/>
    </source>
</evidence>
<dbReference type="InterPro" id="IPR036390">
    <property type="entry name" value="WH_DNA-bd_sf"/>
</dbReference>
<comment type="caution">
    <text evidence="2">The sequence shown here is derived from an EMBL/GenBank/DDBJ whole genome shotgun (WGS) entry which is preliminary data.</text>
</comment>
<dbReference type="PROSITE" id="PS50995">
    <property type="entry name" value="HTH_MARR_2"/>
    <property type="match status" value="1"/>
</dbReference>
<dbReference type="GO" id="GO:0003700">
    <property type="term" value="F:DNA-binding transcription factor activity"/>
    <property type="evidence" value="ECO:0007669"/>
    <property type="project" value="InterPro"/>
</dbReference>
<gene>
    <name evidence="2" type="ORF">VE25_17410</name>
</gene>
<dbReference type="EMBL" id="JZEX01000147">
    <property type="protein sequence ID" value="KKB10517.1"/>
    <property type="molecule type" value="Genomic_DNA"/>
</dbReference>
<sequence>MQDDFMQCLVLNTRMAARAVTRRADRKLRPFGVTAAQFNILGALLLQSGRSVTEMANSLAMDRTTLSRNLDVLERKGLVKALAPGEGLHANTRLSMLSDEGRKLVDDILPEWRKGQAELRATLRDPDFADVLAALRQMAKLT</sequence>
<evidence type="ECO:0000259" key="1">
    <source>
        <dbReference type="PROSITE" id="PS50995"/>
    </source>
</evidence>
<dbReference type="SUPFAM" id="SSF46785">
    <property type="entry name" value="Winged helix' DNA-binding domain"/>
    <property type="match status" value="1"/>
</dbReference>
<dbReference type="Gene3D" id="1.10.10.10">
    <property type="entry name" value="Winged helix-like DNA-binding domain superfamily/Winged helix DNA-binding domain"/>
    <property type="match status" value="1"/>
</dbReference>
<dbReference type="PRINTS" id="PR00598">
    <property type="entry name" value="HTHMARR"/>
</dbReference>
<dbReference type="InterPro" id="IPR000835">
    <property type="entry name" value="HTH_MarR-typ"/>
</dbReference>
<dbReference type="AlphaFoldDB" id="A0A0F5FQT1"/>
<dbReference type="Proteomes" id="UP000033632">
    <property type="component" value="Unassembled WGS sequence"/>
</dbReference>
<accession>A0A0F5FQT1</accession>
<dbReference type="PATRIC" id="fig|443610.3.peg.1782"/>
<keyword evidence="3" id="KW-1185">Reference proteome</keyword>